<evidence type="ECO:0000313" key="2">
    <source>
        <dbReference type="EMBL" id="KAL2474337.1"/>
    </source>
</evidence>
<feature type="chain" id="PRO_5044776806" evidence="1">
    <location>
        <begin position="20"/>
        <end position="601"/>
    </location>
</feature>
<dbReference type="EMBL" id="JBFOLK010000011">
    <property type="protein sequence ID" value="KAL2474337.1"/>
    <property type="molecule type" value="Genomic_DNA"/>
</dbReference>
<feature type="signal peptide" evidence="1">
    <location>
        <begin position="1"/>
        <end position="19"/>
    </location>
</feature>
<accession>A0ABD1QEZ7</accession>
<gene>
    <name evidence="2" type="ORF">Adt_35073</name>
</gene>
<protein>
    <submittedName>
        <fullName evidence="2">Uncharacterized protein</fullName>
    </submittedName>
</protein>
<keyword evidence="1" id="KW-0732">Signal</keyword>
<evidence type="ECO:0000313" key="3">
    <source>
        <dbReference type="Proteomes" id="UP001604336"/>
    </source>
</evidence>
<evidence type="ECO:0000256" key="1">
    <source>
        <dbReference type="SAM" id="SignalP"/>
    </source>
</evidence>
<proteinExistence type="predicted"/>
<keyword evidence="3" id="KW-1185">Reference proteome</keyword>
<comment type="caution">
    <text evidence="2">The sequence shown here is derived from an EMBL/GenBank/DDBJ whole genome shotgun (WGS) entry which is preliminary data.</text>
</comment>
<reference evidence="3" key="1">
    <citation type="submission" date="2024-07" db="EMBL/GenBank/DDBJ databases">
        <title>Two chromosome-level genome assemblies of Korean endemic species Abeliophyllum distichum and Forsythia ovata (Oleaceae).</title>
        <authorList>
            <person name="Jang H."/>
        </authorList>
    </citation>
    <scope>NUCLEOTIDE SEQUENCE [LARGE SCALE GENOMIC DNA]</scope>
</reference>
<dbReference type="Proteomes" id="UP001604336">
    <property type="component" value="Unassembled WGS sequence"/>
</dbReference>
<name>A0ABD1QEZ7_9LAMI</name>
<dbReference type="AlphaFoldDB" id="A0ABD1QEZ7"/>
<organism evidence="2 3">
    <name type="scientific">Abeliophyllum distichum</name>
    <dbReference type="NCBI Taxonomy" id="126358"/>
    <lineage>
        <taxon>Eukaryota</taxon>
        <taxon>Viridiplantae</taxon>
        <taxon>Streptophyta</taxon>
        <taxon>Embryophyta</taxon>
        <taxon>Tracheophyta</taxon>
        <taxon>Spermatophyta</taxon>
        <taxon>Magnoliopsida</taxon>
        <taxon>eudicotyledons</taxon>
        <taxon>Gunneridae</taxon>
        <taxon>Pentapetalae</taxon>
        <taxon>asterids</taxon>
        <taxon>lamiids</taxon>
        <taxon>Lamiales</taxon>
        <taxon>Oleaceae</taxon>
        <taxon>Forsythieae</taxon>
        <taxon>Abeliophyllum</taxon>
    </lineage>
</organism>
<sequence length="601" mass="65557">MGLGYTAAWLLPYLQGASAYCLALQPRTRPYCSLAPPIPPRSIASLLRPPTWDSAKLQLGSFLTSNEHRLAAWPSLLGLDLTATWPLPYFQGASPRCLALPPGTRKNYSVTLPLSPRASPYYLALQPRTWTYCSLAPPILPRSIASLLRPPTWDSAKLQLGSFLTSNEHHLAAWPSLLGLGLTATWPLPYFQGASPHCFALLPGTRPNCCLAPSLLPRRIALRLGPPTRYSAKLLFGSFLTFKEHRFTASPFHLGLEQATAWLLPYVQNALPRCLALPPGTRLNCSWAPPLPKRSIASLLGPPTWDSTKLQLGSSHTSKEHRLAAWHYHLGLSLTVTWPLPYLPGASPHCLALPPAWLLPYLQKSSLRCLALPPGTRLNCGLALPLPPWNIASLLGPLTWDSAKLRLGYSLTSKEHRLAAWPYHLGLGKTTAWLFPYLQVASPCYLPSHMGLGYTAAWLLPYLQGASAYCLALQPRTGPYCSLAPPIPPRSIASLLRPPTWDSAKLQLGSFLTSNEHRLAAWPSLLGLGLTATWPLPYFQGASPRSLALPPGTRKNYSVTLPLFPSSIALLLALPHGTRPYCSLAPPLPPRSIALLLSTPA</sequence>